<keyword evidence="3" id="KW-1185">Reference proteome</keyword>
<organism evidence="2 3">
    <name type="scientific">Okeania hirsuta</name>
    <dbReference type="NCBI Taxonomy" id="1458930"/>
    <lineage>
        <taxon>Bacteria</taxon>
        <taxon>Bacillati</taxon>
        <taxon>Cyanobacteriota</taxon>
        <taxon>Cyanophyceae</taxon>
        <taxon>Oscillatoriophycideae</taxon>
        <taxon>Oscillatoriales</taxon>
        <taxon>Microcoleaceae</taxon>
        <taxon>Okeania</taxon>
    </lineage>
</organism>
<name>A0A3N6P3M7_9CYAN</name>
<dbReference type="AlphaFoldDB" id="A0A3N6P3M7"/>
<dbReference type="RefSeq" id="WP_124155297.1">
    <property type="nucleotide sequence ID" value="NZ_CAWOLW010000091.1"/>
</dbReference>
<accession>A0A3N6P3M7</accession>
<sequence>MDNVTDKSSIAAIICGYERGGTTLISEILRQYPNLYSGFECGLLLAEKMPEFLSLEPYNSMTKLSWRIKDDELEYVCQANTWLDAYKRLKEKTRLITKQEGALIFDKTPKYMQKLSQVLAKVPDVPCIVIVRDPRAVLWSWAKRSGLGVQKWVKEHLDSHCERYLSYANGWKEAVENGLGDQILLIQYESLCINPVDNARKIFEFIGLEFDNSYLHFQEESKKFDNVYNDTVSSSYINEYKDKFSQETCTKILDKTAEFQDLFFNIN</sequence>
<dbReference type="GO" id="GO:0008476">
    <property type="term" value="F:protein-tyrosine sulfotransferase activity"/>
    <property type="evidence" value="ECO:0007669"/>
    <property type="project" value="InterPro"/>
</dbReference>
<evidence type="ECO:0000256" key="1">
    <source>
        <dbReference type="ARBA" id="ARBA00022679"/>
    </source>
</evidence>
<dbReference type="OrthoDB" id="7861019at2"/>
<gene>
    <name evidence="2" type="ORF">D5R40_24030</name>
</gene>
<dbReference type="Pfam" id="PF13469">
    <property type="entry name" value="Sulfotransfer_3"/>
    <property type="match status" value="1"/>
</dbReference>
<dbReference type="PANTHER" id="PTHR12788:SF10">
    <property type="entry name" value="PROTEIN-TYROSINE SULFOTRANSFERASE"/>
    <property type="match status" value="1"/>
</dbReference>
<reference evidence="2 3" key="1">
    <citation type="journal article" date="2018" name="ACS Chem. Biol.">
        <title>Ketoreductase domain dysfunction expands chemodiversity: malyngamide biosynthesis in the cyanobacterium Okeania hirsuta.</title>
        <authorList>
            <person name="Moss N.A."/>
            <person name="Leao T."/>
            <person name="Rankin M."/>
            <person name="McCullough T.M."/>
            <person name="Qu P."/>
            <person name="Korobeynikov A."/>
            <person name="Smith J.L."/>
            <person name="Gerwick L."/>
            <person name="Gerwick W.H."/>
        </authorList>
    </citation>
    <scope>NUCLEOTIDE SEQUENCE [LARGE SCALE GENOMIC DNA]</scope>
    <source>
        <strain evidence="2 3">PAB10Feb10-1</strain>
    </source>
</reference>
<evidence type="ECO:0000313" key="3">
    <source>
        <dbReference type="Proteomes" id="UP000269154"/>
    </source>
</evidence>
<dbReference type="InterPro" id="IPR027417">
    <property type="entry name" value="P-loop_NTPase"/>
</dbReference>
<dbReference type="Proteomes" id="UP000269154">
    <property type="component" value="Unassembled WGS sequence"/>
</dbReference>
<evidence type="ECO:0000313" key="2">
    <source>
        <dbReference type="EMBL" id="RQH30276.1"/>
    </source>
</evidence>
<protein>
    <submittedName>
        <fullName evidence="2">Sulfotransferase</fullName>
    </submittedName>
</protein>
<proteinExistence type="predicted"/>
<dbReference type="Gene3D" id="3.40.50.300">
    <property type="entry name" value="P-loop containing nucleotide triphosphate hydrolases"/>
    <property type="match status" value="1"/>
</dbReference>
<comment type="caution">
    <text evidence="2">The sequence shown here is derived from an EMBL/GenBank/DDBJ whole genome shotgun (WGS) entry which is preliminary data.</text>
</comment>
<dbReference type="SUPFAM" id="SSF52540">
    <property type="entry name" value="P-loop containing nucleoside triphosphate hydrolases"/>
    <property type="match status" value="1"/>
</dbReference>
<dbReference type="InterPro" id="IPR026634">
    <property type="entry name" value="TPST-like"/>
</dbReference>
<dbReference type="EMBL" id="RCBY01000180">
    <property type="protein sequence ID" value="RQH30276.1"/>
    <property type="molecule type" value="Genomic_DNA"/>
</dbReference>
<dbReference type="PANTHER" id="PTHR12788">
    <property type="entry name" value="PROTEIN-TYROSINE SULFOTRANSFERASE 2"/>
    <property type="match status" value="1"/>
</dbReference>
<keyword evidence="1 2" id="KW-0808">Transferase</keyword>